<dbReference type="InterPro" id="IPR052929">
    <property type="entry name" value="RNase_H-like_EbsB-rel"/>
</dbReference>
<comment type="caution">
    <text evidence="2">The sequence shown here is derived from an EMBL/GenBank/DDBJ whole genome shotgun (WGS) entry which is preliminary data.</text>
</comment>
<dbReference type="PANTHER" id="PTHR47074:SF48">
    <property type="entry name" value="POLYNUCLEOTIDYL TRANSFERASE, RIBONUCLEASE H-LIKE SUPERFAMILY PROTEIN"/>
    <property type="match status" value="1"/>
</dbReference>
<accession>A0AAE0B3B1</accession>
<reference evidence="2" key="1">
    <citation type="journal article" date="2023" name="Plant J.">
        <title>Genome sequences and population genomics provide insights into the demographic history, inbreeding, and mutation load of two 'living fossil' tree species of Dipteronia.</title>
        <authorList>
            <person name="Feng Y."/>
            <person name="Comes H.P."/>
            <person name="Chen J."/>
            <person name="Zhu S."/>
            <person name="Lu R."/>
            <person name="Zhang X."/>
            <person name="Li P."/>
            <person name="Qiu J."/>
            <person name="Olsen K.M."/>
            <person name="Qiu Y."/>
        </authorList>
    </citation>
    <scope>NUCLEOTIDE SEQUENCE</scope>
    <source>
        <strain evidence="2">NBL</strain>
    </source>
</reference>
<evidence type="ECO:0000313" key="3">
    <source>
        <dbReference type="Proteomes" id="UP001281410"/>
    </source>
</evidence>
<protein>
    <recommendedName>
        <fullName evidence="1">RNase H type-1 domain-containing protein</fullName>
    </recommendedName>
</protein>
<keyword evidence="3" id="KW-1185">Reference proteome</keyword>
<dbReference type="Proteomes" id="UP001281410">
    <property type="component" value="Unassembled WGS sequence"/>
</dbReference>
<dbReference type="EMBL" id="JANJYJ010000001">
    <property type="protein sequence ID" value="KAK3229198.1"/>
    <property type="molecule type" value="Genomic_DNA"/>
</dbReference>
<evidence type="ECO:0000259" key="1">
    <source>
        <dbReference type="Pfam" id="PF13456"/>
    </source>
</evidence>
<dbReference type="PANTHER" id="PTHR47074">
    <property type="entry name" value="BNAC02G40300D PROTEIN"/>
    <property type="match status" value="1"/>
</dbReference>
<dbReference type="CDD" id="cd06222">
    <property type="entry name" value="RNase_H_like"/>
    <property type="match status" value="1"/>
</dbReference>
<dbReference type="GO" id="GO:0004523">
    <property type="term" value="F:RNA-DNA hybrid ribonuclease activity"/>
    <property type="evidence" value="ECO:0007669"/>
    <property type="project" value="InterPro"/>
</dbReference>
<gene>
    <name evidence="2" type="ORF">Dsin_001079</name>
</gene>
<name>A0AAE0B3B1_9ROSI</name>
<dbReference type="GO" id="GO:0003676">
    <property type="term" value="F:nucleic acid binding"/>
    <property type="evidence" value="ECO:0007669"/>
    <property type="project" value="InterPro"/>
</dbReference>
<dbReference type="InterPro" id="IPR002156">
    <property type="entry name" value="RNaseH_domain"/>
</dbReference>
<dbReference type="AlphaFoldDB" id="A0AAE0B3B1"/>
<dbReference type="Gene3D" id="3.30.420.10">
    <property type="entry name" value="Ribonuclease H-like superfamily/Ribonuclease H"/>
    <property type="match status" value="1"/>
</dbReference>
<proteinExistence type="predicted"/>
<dbReference type="InterPro" id="IPR036397">
    <property type="entry name" value="RNaseH_sf"/>
</dbReference>
<sequence>MRPGCWKVINGIEAQLDEALNLLNNEIRGNIIPSTGLRQGDPLSPYLFLICVEGLSCLIGKAQSRGKLPGFRCSRRGHAISHLLFADDNMIFTKANVLNCREVKKLLDTYAKLSGGWDNRLLEQSFYVDDIVAIQSIPIGSSSCGDSLVWHYDDTGAFIVKSGNWVAGNIEALDALIGFLLCLISGFIEFRWRTYARCVTKLVRQRCTHCRTAKLSSSFEDNGFPTRLRLERYNGVCHGASSQVMEWSFNAQVAEAIIILKGIQFSKDRGFSPCIFESNVEVVIMQINDRSHLESVCGVILSDINSLTAEIVGVCFGYVPRQGNQVAHLLAKNALLLTKNRFWMEEYPCCVAKTVQVDMPV</sequence>
<organism evidence="2 3">
    <name type="scientific">Dipteronia sinensis</name>
    <dbReference type="NCBI Taxonomy" id="43782"/>
    <lineage>
        <taxon>Eukaryota</taxon>
        <taxon>Viridiplantae</taxon>
        <taxon>Streptophyta</taxon>
        <taxon>Embryophyta</taxon>
        <taxon>Tracheophyta</taxon>
        <taxon>Spermatophyta</taxon>
        <taxon>Magnoliopsida</taxon>
        <taxon>eudicotyledons</taxon>
        <taxon>Gunneridae</taxon>
        <taxon>Pentapetalae</taxon>
        <taxon>rosids</taxon>
        <taxon>malvids</taxon>
        <taxon>Sapindales</taxon>
        <taxon>Sapindaceae</taxon>
        <taxon>Hippocastanoideae</taxon>
        <taxon>Acereae</taxon>
        <taxon>Dipteronia</taxon>
    </lineage>
</organism>
<dbReference type="Pfam" id="PF13456">
    <property type="entry name" value="RVT_3"/>
    <property type="match status" value="1"/>
</dbReference>
<dbReference type="InterPro" id="IPR044730">
    <property type="entry name" value="RNase_H-like_dom_plant"/>
</dbReference>
<evidence type="ECO:0000313" key="2">
    <source>
        <dbReference type="EMBL" id="KAK3229198.1"/>
    </source>
</evidence>
<feature type="domain" description="RNase H type-1" evidence="1">
    <location>
        <begin position="234"/>
        <end position="334"/>
    </location>
</feature>